<reference evidence="6 7" key="1">
    <citation type="journal article" date="2018" name="Front. Microbiol.">
        <title>Prospects for Fungal Bioremediation of Acidic Radioactive Waste Sites: Characterization and Genome Sequence of Rhodotorula taiwanensis MD1149.</title>
        <authorList>
            <person name="Tkavc R."/>
            <person name="Matrosova V.Y."/>
            <person name="Grichenko O.E."/>
            <person name="Gostincar C."/>
            <person name="Volpe R.P."/>
            <person name="Klimenkova P."/>
            <person name="Gaidamakova E.K."/>
            <person name="Zhou C.E."/>
            <person name="Stewart B.J."/>
            <person name="Lyman M.G."/>
            <person name="Malfatti S.A."/>
            <person name="Rubinfeld B."/>
            <person name="Courtot M."/>
            <person name="Singh J."/>
            <person name="Dalgard C.L."/>
            <person name="Hamilton T."/>
            <person name="Frey K.G."/>
            <person name="Gunde-Cimerman N."/>
            <person name="Dugan L."/>
            <person name="Daly M.J."/>
        </authorList>
    </citation>
    <scope>NUCLEOTIDE SEQUENCE [LARGE SCALE GENOMIC DNA]</scope>
    <source>
        <strain evidence="6 7">MD1149</strain>
    </source>
</reference>
<dbReference type="Pfam" id="PF03098">
    <property type="entry name" value="An_peroxidase"/>
    <property type="match status" value="1"/>
</dbReference>
<dbReference type="GO" id="GO:0016705">
    <property type="term" value="F:oxidoreductase activity, acting on paired donors, with incorporation or reduction of molecular oxygen"/>
    <property type="evidence" value="ECO:0007669"/>
    <property type="project" value="InterPro"/>
</dbReference>
<dbReference type="GO" id="GO:0051213">
    <property type="term" value="F:dioxygenase activity"/>
    <property type="evidence" value="ECO:0007669"/>
    <property type="project" value="UniProtKB-KW"/>
</dbReference>
<evidence type="ECO:0000256" key="3">
    <source>
        <dbReference type="ARBA" id="ARBA00022964"/>
    </source>
</evidence>
<keyword evidence="4" id="KW-0560">Oxidoreductase</keyword>
<sequence length="621" mass="67814">MRIIDCVGMDAARTKWRCASLNEFRGMLGLMQYKSFEEWNSDPEIARTARQLYEDIENLELYPGLMCEEPKPSGDASGLAPGYTISRAILSDAAALVRDTDSSTLFSRFTHEATAGSVTSFHYRDLQPDYENGAFGGQIGKLLLRHFPKAYTYNSVYALFPFTTPEVNKANLTKLGIAHKYDFGAPATSTTWHVIKDYKTAESVFADSNRFSNVYGPALAAMTRKGDFRLLDYLSASTGPKTAKGFEDVIDTAFYPDKWTVSAYKSAAQLAKAQFDRVAAGSRKNAVSLDLIADVIVPVVTSFIATQLGVPIKTKENPLGLWTPARFYEALTEMWSFAYLNFDPALGFKLREKAMKSSEVLLAVMEGRLLQTQGTPFSLHELLVDVKHLFGIDSQGIVMSEDARKTFGRALRATDRPLSEIAGTLTIAAIRLVTAVSDAALVFDFYLKPENKQHLDEICHAARRQAGLMDEATIQRYAEEALRLHPAVAGSARRANQDVTVSGGVTVKAGQLVWIDAMAVNRDESVFAHATQVDTKRNPGLYSMNERMSNLASRKGSSLNTTIATAVLAEVCAYGTPARANGRAGELGAILGADGMCRSYLSPKGPPSAFPSSMKVVVAKA</sequence>
<dbReference type="OrthoDB" id="823504at2759"/>
<dbReference type="GO" id="GO:0005506">
    <property type="term" value="F:iron ion binding"/>
    <property type="evidence" value="ECO:0007669"/>
    <property type="project" value="InterPro"/>
</dbReference>
<proteinExistence type="predicted"/>
<dbReference type="GO" id="GO:0020037">
    <property type="term" value="F:heme binding"/>
    <property type="evidence" value="ECO:0007669"/>
    <property type="project" value="InterPro"/>
</dbReference>
<dbReference type="GO" id="GO:0004497">
    <property type="term" value="F:monooxygenase activity"/>
    <property type="evidence" value="ECO:0007669"/>
    <property type="project" value="InterPro"/>
</dbReference>
<dbReference type="InterPro" id="IPR036396">
    <property type="entry name" value="Cyt_P450_sf"/>
</dbReference>
<evidence type="ECO:0000256" key="4">
    <source>
        <dbReference type="ARBA" id="ARBA00023002"/>
    </source>
</evidence>
<keyword evidence="2" id="KW-0479">Metal-binding</keyword>
<keyword evidence="7" id="KW-1185">Reference proteome</keyword>
<dbReference type="STRING" id="741276.A0A2S5AZF5"/>
<evidence type="ECO:0000256" key="2">
    <source>
        <dbReference type="ARBA" id="ARBA00022723"/>
    </source>
</evidence>
<protein>
    <submittedName>
        <fullName evidence="6">Uncharacterized protein</fullName>
    </submittedName>
</protein>
<dbReference type="InterPro" id="IPR019791">
    <property type="entry name" value="Haem_peroxidase_animal"/>
</dbReference>
<dbReference type="InterPro" id="IPR037120">
    <property type="entry name" value="Haem_peroxidase_sf_animal"/>
</dbReference>
<dbReference type="SUPFAM" id="SSF48264">
    <property type="entry name" value="Cytochrome P450"/>
    <property type="match status" value="1"/>
</dbReference>
<dbReference type="InterPro" id="IPR001128">
    <property type="entry name" value="Cyt_P450"/>
</dbReference>
<name>A0A2S5AZF5_9BASI</name>
<evidence type="ECO:0000313" key="7">
    <source>
        <dbReference type="Proteomes" id="UP000237144"/>
    </source>
</evidence>
<dbReference type="GO" id="GO:0004601">
    <property type="term" value="F:peroxidase activity"/>
    <property type="evidence" value="ECO:0007669"/>
    <property type="project" value="InterPro"/>
</dbReference>
<dbReference type="SUPFAM" id="SSF48113">
    <property type="entry name" value="Heme-dependent peroxidases"/>
    <property type="match status" value="1"/>
</dbReference>
<evidence type="ECO:0000256" key="5">
    <source>
        <dbReference type="ARBA" id="ARBA00023004"/>
    </source>
</evidence>
<comment type="subunit">
    <text evidence="1">Homotetramer.</text>
</comment>
<accession>A0A2S5AZF5</accession>
<organism evidence="6 7">
    <name type="scientific">Rhodotorula taiwanensis</name>
    <dbReference type="NCBI Taxonomy" id="741276"/>
    <lineage>
        <taxon>Eukaryota</taxon>
        <taxon>Fungi</taxon>
        <taxon>Dikarya</taxon>
        <taxon>Basidiomycota</taxon>
        <taxon>Pucciniomycotina</taxon>
        <taxon>Microbotryomycetes</taxon>
        <taxon>Sporidiobolales</taxon>
        <taxon>Sporidiobolaceae</taxon>
        <taxon>Rhodotorula</taxon>
    </lineage>
</organism>
<dbReference type="Gene3D" id="1.10.640.10">
    <property type="entry name" value="Haem peroxidase domain superfamily, animal type"/>
    <property type="match status" value="1"/>
</dbReference>
<dbReference type="InterPro" id="IPR010255">
    <property type="entry name" value="Haem_peroxidase_sf"/>
</dbReference>
<gene>
    <name evidence="6" type="ORF">BMF94_7104</name>
</gene>
<comment type="caution">
    <text evidence="6">The sequence shown here is derived from an EMBL/GenBank/DDBJ whole genome shotgun (WGS) entry which is preliminary data.</text>
</comment>
<dbReference type="PANTHER" id="PTHR11903">
    <property type="entry name" value="PROSTAGLANDIN G/H SYNTHASE"/>
    <property type="match status" value="1"/>
</dbReference>
<dbReference type="AlphaFoldDB" id="A0A2S5AZF5"/>
<dbReference type="Proteomes" id="UP000237144">
    <property type="component" value="Unassembled WGS sequence"/>
</dbReference>
<dbReference type="Pfam" id="PF00067">
    <property type="entry name" value="p450"/>
    <property type="match status" value="1"/>
</dbReference>
<keyword evidence="5" id="KW-0408">Iron</keyword>
<dbReference type="EMBL" id="PJQD01000172">
    <property type="protein sequence ID" value="POY69895.1"/>
    <property type="molecule type" value="Genomic_DNA"/>
</dbReference>
<evidence type="ECO:0000256" key="1">
    <source>
        <dbReference type="ARBA" id="ARBA00011881"/>
    </source>
</evidence>
<dbReference type="Gene3D" id="1.10.630.10">
    <property type="entry name" value="Cytochrome P450"/>
    <property type="match status" value="1"/>
</dbReference>
<dbReference type="GO" id="GO:0006979">
    <property type="term" value="P:response to oxidative stress"/>
    <property type="evidence" value="ECO:0007669"/>
    <property type="project" value="InterPro"/>
</dbReference>
<evidence type="ECO:0000313" key="6">
    <source>
        <dbReference type="EMBL" id="POY69895.1"/>
    </source>
</evidence>
<keyword evidence="3" id="KW-0223">Dioxygenase</keyword>
<dbReference type="GO" id="GO:0006631">
    <property type="term" value="P:fatty acid metabolic process"/>
    <property type="evidence" value="ECO:0007669"/>
    <property type="project" value="UniProtKB-ARBA"/>
</dbReference>
<dbReference type="PANTHER" id="PTHR11903:SF37">
    <property type="entry name" value="PSI-PRODUCING OXYGENASE A"/>
    <property type="match status" value="1"/>
</dbReference>
<dbReference type="InterPro" id="IPR050783">
    <property type="entry name" value="Oxylipin_biosynth_metab"/>
</dbReference>